<evidence type="ECO:0008006" key="7">
    <source>
        <dbReference type="Google" id="ProtNLM"/>
    </source>
</evidence>
<evidence type="ECO:0000256" key="3">
    <source>
        <dbReference type="ARBA" id="ARBA00023239"/>
    </source>
</evidence>
<dbReference type="PANTHER" id="PTHR21221">
    <property type="entry name" value="UREIDOGLYCOLATE HYDROLASE"/>
    <property type="match status" value="1"/>
</dbReference>
<gene>
    <name evidence="5" type="ORF">H4R26_001614</name>
</gene>
<dbReference type="InterPro" id="IPR011051">
    <property type="entry name" value="RmlC_Cupin_sf"/>
</dbReference>
<dbReference type="GO" id="GO:0000256">
    <property type="term" value="P:allantoin catabolic process"/>
    <property type="evidence" value="ECO:0007669"/>
    <property type="project" value="InterPro"/>
</dbReference>
<organism evidence="5 6">
    <name type="scientific">Coemansia thaxteri</name>
    <dbReference type="NCBI Taxonomy" id="2663907"/>
    <lineage>
        <taxon>Eukaryota</taxon>
        <taxon>Fungi</taxon>
        <taxon>Fungi incertae sedis</taxon>
        <taxon>Zoopagomycota</taxon>
        <taxon>Kickxellomycotina</taxon>
        <taxon>Kickxellomycetes</taxon>
        <taxon>Kickxellales</taxon>
        <taxon>Kickxellaceae</taxon>
        <taxon>Coemansia</taxon>
    </lineage>
</organism>
<comment type="caution">
    <text evidence="5">The sequence shown here is derived from an EMBL/GenBank/DDBJ whole genome shotgun (WGS) entry which is preliminary data.</text>
</comment>
<dbReference type="AlphaFoldDB" id="A0A9W8BEF6"/>
<dbReference type="Gene3D" id="2.60.120.480">
    <property type="entry name" value="Ureidoglycolate hydrolase"/>
    <property type="match status" value="1"/>
</dbReference>
<comment type="subunit">
    <text evidence="1">Homodimer.</text>
</comment>
<name>A0A9W8BEF6_9FUNG</name>
<dbReference type="PIRSF" id="PIRSF017306">
    <property type="entry name" value="Ureidogly_hydro"/>
    <property type="match status" value="1"/>
</dbReference>
<keyword evidence="3" id="KW-0456">Lyase</keyword>
<dbReference type="GO" id="GO:0004848">
    <property type="term" value="F:ureidoglycolate hydrolase activity"/>
    <property type="evidence" value="ECO:0007669"/>
    <property type="project" value="InterPro"/>
</dbReference>
<proteinExistence type="predicted"/>
<dbReference type="PANTHER" id="PTHR21221:SF1">
    <property type="entry name" value="UREIDOGLYCOLATE LYASE"/>
    <property type="match status" value="1"/>
</dbReference>
<dbReference type="InterPro" id="IPR007247">
    <property type="entry name" value="Ureidogly_lyase"/>
</dbReference>
<dbReference type="Proteomes" id="UP001150907">
    <property type="component" value="Unassembled WGS sequence"/>
</dbReference>
<sequence>MARHISVEPLTIESFRSYGDVIQLEGNKNVVLINQGTAKRVNYVAHLENLREAAAPAVQKARGNMCIISSAPRPTVGGRFEVKLLERHPYSSQVFMPIHQHNVRNADPNDPNYLVIVAENGPDDHPDMNSIRAFAANSTQGINYKANSWHSPMVTIGQRVNFVVLVWENGVALQDCEEASIDPVIVDLSPSFKHLSESKL</sequence>
<dbReference type="Pfam" id="PF04115">
    <property type="entry name" value="Ureidogly_lyase"/>
    <property type="match status" value="1"/>
</dbReference>
<keyword evidence="6" id="KW-1185">Reference proteome</keyword>
<accession>A0A9W8BEF6</accession>
<reference evidence="5" key="1">
    <citation type="submission" date="2022-07" db="EMBL/GenBank/DDBJ databases">
        <title>Phylogenomic reconstructions and comparative analyses of Kickxellomycotina fungi.</title>
        <authorList>
            <person name="Reynolds N.K."/>
            <person name="Stajich J.E."/>
            <person name="Barry K."/>
            <person name="Grigoriev I.V."/>
            <person name="Crous P."/>
            <person name="Smith M.E."/>
        </authorList>
    </citation>
    <scope>NUCLEOTIDE SEQUENCE</scope>
    <source>
        <strain evidence="5">IMI 214461</strain>
    </source>
</reference>
<dbReference type="CDD" id="cd20298">
    <property type="entry name" value="cupin_UAH"/>
    <property type="match status" value="1"/>
</dbReference>
<evidence type="ECO:0000313" key="5">
    <source>
        <dbReference type="EMBL" id="KAJ2006034.1"/>
    </source>
</evidence>
<keyword evidence="2" id="KW-0659">Purine metabolism</keyword>
<dbReference type="InterPro" id="IPR024060">
    <property type="entry name" value="Ureidoglycolate_lyase_dom_sf"/>
</dbReference>
<comment type="catalytic activity">
    <reaction evidence="4">
        <text>(S)-ureidoglycolate = urea + glyoxylate</text>
        <dbReference type="Rhea" id="RHEA:11304"/>
        <dbReference type="ChEBI" id="CHEBI:16199"/>
        <dbReference type="ChEBI" id="CHEBI:36655"/>
        <dbReference type="ChEBI" id="CHEBI:57296"/>
        <dbReference type="EC" id="4.3.2.3"/>
    </reaction>
</comment>
<dbReference type="InterPro" id="IPR047233">
    <property type="entry name" value="UAH_cupin"/>
</dbReference>
<dbReference type="OrthoDB" id="10266039at2759"/>
<dbReference type="GO" id="GO:0050385">
    <property type="term" value="F:ureidoglycolate lyase activity"/>
    <property type="evidence" value="ECO:0007669"/>
    <property type="project" value="UniProtKB-EC"/>
</dbReference>
<evidence type="ECO:0000256" key="2">
    <source>
        <dbReference type="ARBA" id="ARBA00022631"/>
    </source>
</evidence>
<protein>
    <recommendedName>
        <fullName evidence="7">Ureidoglycolate hydrolase</fullName>
    </recommendedName>
</protein>
<dbReference type="GO" id="GO:0006144">
    <property type="term" value="P:purine nucleobase metabolic process"/>
    <property type="evidence" value="ECO:0007669"/>
    <property type="project" value="UniProtKB-KW"/>
</dbReference>
<dbReference type="EMBL" id="JANBQF010000075">
    <property type="protein sequence ID" value="KAJ2006034.1"/>
    <property type="molecule type" value="Genomic_DNA"/>
</dbReference>
<evidence type="ECO:0000256" key="4">
    <source>
        <dbReference type="ARBA" id="ARBA00047684"/>
    </source>
</evidence>
<dbReference type="SUPFAM" id="SSF51182">
    <property type="entry name" value="RmlC-like cupins"/>
    <property type="match status" value="1"/>
</dbReference>
<evidence type="ECO:0000313" key="6">
    <source>
        <dbReference type="Proteomes" id="UP001150907"/>
    </source>
</evidence>
<evidence type="ECO:0000256" key="1">
    <source>
        <dbReference type="ARBA" id="ARBA00011738"/>
    </source>
</evidence>